<evidence type="ECO:0000256" key="2">
    <source>
        <dbReference type="ARBA" id="ARBA00022692"/>
    </source>
</evidence>
<feature type="compositionally biased region" description="Basic residues" evidence="6">
    <location>
        <begin position="389"/>
        <end position="398"/>
    </location>
</feature>
<dbReference type="EMBL" id="CAOQHR010000004">
    <property type="protein sequence ID" value="CAI6333578.1"/>
    <property type="molecule type" value="Genomic_DNA"/>
</dbReference>
<dbReference type="PANTHER" id="PTHR33048">
    <property type="entry name" value="PTH11-LIKE INTEGRAL MEMBRANE PROTEIN (AFU_ORTHOLOGUE AFUA_5G11245)"/>
    <property type="match status" value="1"/>
</dbReference>
<keyword evidence="10" id="KW-1185">Reference proteome</keyword>
<keyword evidence="2 7" id="KW-0812">Transmembrane</keyword>
<comment type="subcellular location">
    <subcellularLocation>
        <location evidence="1">Membrane</location>
        <topology evidence="1">Multi-pass membrane protein</topology>
    </subcellularLocation>
</comment>
<accession>A0A9W4UC24</accession>
<feature type="transmembrane region" description="Helical" evidence="7">
    <location>
        <begin position="239"/>
        <end position="263"/>
    </location>
</feature>
<dbReference type="GO" id="GO:0016020">
    <property type="term" value="C:membrane"/>
    <property type="evidence" value="ECO:0007669"/>
    <property type="project" value="UniProtKB-SubCell"/>
</dbReference>
<gene>
    <name evidence="9" type="ORF">PDIGIT_LOCUS6624</name>
</gene>
<dbReference type="InterPro" id="IPR052337">
    <property type="entry name" value="SAT4-like"/>
</dbReference>
<feature type="transmembrane region" description="Helical" evidence="7">
    <location>
        <begin position="283"/>
        <end position="309"/>
    </location>
</feature>
<feature type="compositionally biased region" description="Basic and acidic residues" evidence="6">
    <location>
        <begin position="399"/>
        <end position="416"/>
    </location>
</feature>
<feature type="transmembrane region" description="Helical" evidence="7">
    <location>
        <begin position="45"/>
        <end position="64"/>
    </location>
</feature>
<keyword evidence="4 7" id="KW-0472">Membrane</keyword>
<evidence type="ECO:0000313" key="9">
    <source>
        <dbReference type="EMBL" id="CAI6333578.1"/>
    </source>
</evidence>
<reference evidence="9" key="1">
    <citation type="submission" date="2023-01" db="EMBL/GenBank/DDBJ databases">
        <authorList>
            <person name="Van Ghelder C."/>
            <person name="Rancurel C."/>
        </authorList>
    </citation>
    <scope>NUCLEOTIDE SEQUENCE</scope>
    <source>
        <strain evidence="9">CNCM I-4278</strain>
    </source>
</reference>
<name>A0A9W4UC24_9PLEO</name>
<comment type="caution">
    <text evidence="9">The sequence shown here is derived from an EMBL/GenBank/DDBJ whole genome shotgun (WGS) entry which is preliminary data.</text>
</comment>
<evidence type="ECO:0000256" key="6">
    <source>
        <dbReference type="SAM" id="MobiDB-lite"/>
    </source>
</evidence>
<evidence type="ECO:0000256" key="4">
    <source>
        <dbReference type="ARBA" id="ARBA00023136"/>
    </source>
</evidence>
<evidence type="ECO:0000256" key="7">
    <source>
        <dbReference type="SAM" id="Phobius"/>
    </source>
</evidence>
<dbReference type="InterPro" id="IPR049326">
    <property type="entry name" value="Rhodopsin_dom_fungi"/>
</dbReference>
<feature type="domain" description="Rhodopsin" evidence="8">
    <location>
        <begin position="62"/>
        <end position="310"/>
    </location>
</feature>
<feature type="region of interest" description="Disordered" evidence="6">
    <location>
        <begin position="376"/>
        <end position="416"/>
    </location>
</feature>
<feature type="transmembrane region" description="Helical" evidence="7">
    <location>
        <begin position="79"/>
        <end position="98"/>
    </location>
</feature>
<evidence type="ECO:0000313" key="10">
    <source>
        <dbReference type="Proteomes" id="UP001152607"/>
    </source>
</evidence>
<evidence type="ECO:0000259" key="8">
    <source>
        <dbReference type="Pfam" id="PF20684"/>
    </source>
</evidence>
<dbReference type="PANTHER" id="PTHR33048:SF47">
    <property type="entry name" value="INTEGRAL MEMBRANE PROTEIN-RELATED"/>
    <property type="match status" value="1"/>
</dbReference>
<protein>
    <recommendedName>
        <fullName evidence="8">Rhodopsin domain-containing protein</fullName>
    </recommendedName>
</protein>
<sequence>MAMTKHTPRIFGRDALEDFLTAPLSTPPPGVDAKPGHAKNRNKEAFAFVTICLVLATLTLIARVSSRVLVTKKWHIEDYFGLFALVPFVVFTWAAFDYGNHVGFYVHQWDLQGRVYDRFNTLVFIVTLSYGCTALFLKTAVLLEWQRIFALNRTGSIYFRLSVTLITLNVALYITAFFLTIFACRPVEKVIHAWVQGQCLNLKSRDISIGAHNLALEVFIFCLPQRIIWRLQLHKSRKIGLSIVFSVGILTIALSIARLYFLINRDRTVDPLGKSIDAMYHFSQIQLLGVAELTCTFLVFCAPVLPKLFSESSILSRMMVRVQSWTRGARSSSSQSRTEAAPWPRTIGSWSTAGRVQRRINDEEFAMDSVVEVASAEGTRDVRPEKSAVSHHSRTKRKQTIEIKTQDEGIETTDWR</sequence>
<evidence type="ECO:0000256" key="5">
    <source>
        <dbReference type="ARBA" id="ARBA00038359"/>
    </source>
</evidence>
<organism evidence="9 10">
    <name type="scientific">Periconia digitata</name>
    <dbReference type="NCBI Taxonomy" id="1303443"/>
    <lineage>
        <taxon>Eukaryota</taxon>
        <taxon>Fungi</taxon>
        <taxon>Dikarya</taxon>
        <taxon>Ascomycota</taxon>
        <taxon>Pezizomycotina</taxon>
        <taxon>Dothideomycetes</taxon>
        <taxon>Pleosporomycetidae</taxon>
        <taxon>Pleosporales</taxon>
        <taxon>Massarineae</taxon>
        <taxon>Periconiaceae</taxon>
        <taxon>Periconia</taxon>
    </lineage>
</organism>
<evidence type="ECO:0000256" key="3">
    <source>
        <dbReference type="ARBA" id="ARBA00022989"/>
    </source>
</evidence>
<feature type="transmembrane region" description="Helical" evidence="7">
    <location>
        <begin position="119"/>
        <end position="137"/>
    </location>
</feature>
<dbReference type="Pfam" id="PF20684">
    <property type="entry name" value="Fung_rhodopsin"/>
    <property type="match status" value="1"/>
</dbReference>
<dbReference type="AlphaFoldDB" id="A0A9W4UC24"/>
<comment type="similarity">
    <text evidence="5">Belongs to the SAT4 family.</text>
</comment>
<evidence type="ECO:0000256" key="1">
    <source>
        <dbReference type="ARBA" id="ARBA00004141"/>
    </source>
</evidence>
<dbReference type="Proteomes" id="UP001152607">
    <property type="component" value="Unassembled WGS sequence"/>
</dbReference>
<feature type="transmembrane region" description="Helical" evidence="7">
    <location>
        <begin position="157"/>
        <end position="182"/>
    </location>
</feature>
<dbReference type="OrthoDB" id="3796803at2759"/>
<keyword evidence="3 7" id="KW-1133">Transmembrane helix</keyword>
<proteinExistence type="inferred from homology"/>
<feature type="compositionally biased region" description="Basic and acidic residues" evidence="6">
    <location>
        <begin position="378"/>
        <end position="388"/>
    </location>
</feature>